<reference evidence="3 4" key="1">
    <citation type="submission" date="2014-10" db="EMBL/GenBank/DDBJ databases">
        <title>Whole Genome sequence of Corynebacterium auriscanis strain CIP 106629.</title>
        <authorList>
            <person name="Hassan S.S."/>
            <person name="Jamal S.B."/>
            <person name="Tiwari S."/>
            <person name="Oliveira L.D.C."/>
            <person name="Souza F."/>
            <person name="Mariano D.C."/>
            <person name="Almeida S."/>
            <person name="Dorella F."/>
            <person name="Pereira F."/>
            <person name="Carvalho A."/>
            <person name="Leal C.A."/>
            <person name="Soares S.D.C."/>
            <person name="Figueiredo H.C."/>
            <person name="Silva A."/>
            <person name="Azevedo V.A."/>
        </authorList>
    </citation>
    <scope>NUCLEOTIDE SEQUENCE [LARGE SCALE GENOMIC DNA]</scope>
    <source>
        <strain evidence="3 4">CIP 106629</strain>
    </source>
</reference>
<dbReference type="CDD" id="cd12797">
    <property type="entry name" value="M23_peptidase"/>
    <property type="match status" value="1"/>
</dbReference>
<dbReference type="GeneID" id="300552992"/>
<sequence>MRTRISAILCSLFLAAHAGVAETAPGRTAPPLVRIHRVPVAGVPVSADPATYVLKPADIPEQNWRPGHRGVDIKALPGDKVVASATGIVAFAGVVAGTPVVSVDHHSGVRTTYEPVRAVVRAGTKVRRGQVIGMLADTNKLPQTARRDPGLSWGAKVPGGGSAQWVYVDPMELLGPAVVRLIPEGSQPAGVPD</sequence>
<feature type="signal peptide" evidence="1">
    <location>
        <begin position="1"/>
        <end position="18"/>
    </location>
</feature>
<comment type="caution">
    <text evidence="3">The sequence shown here is derived from an EMBL/GenBank/DDBJ whole genome shotgun (WGS) entry which is preliminary data.</text>
</comment>
<dbReference type="Gene3D" id="2.70.70.10">
    <property type="entry name" value="Glucose Permease (Domain IIA)"/>
    <property type="match status" value="1"/>
</dbReference>
<evidence type="ECO:0000259" key="2">
    <source>
        <dbReference type="Pfam" id="PF01551"/>
    </source>
</evidence>
<keyword evidence="1" id="KW-0732">Signal</keyword>
<feature type="chain" id="PRO_5039384339" description="M23ase beta-sheet core domain-containing protein" evidence="1">
    <location>
        <begin position="19"/>
        <end position="193"/>
    </location>
</feature>
<evidence type="ECO:0000313" key="4">
    <source>
        <dbReference type="Proteomes" id="UP000030145"/>
    </source>
</evidence>
<dbReference type="InterPro" id="IPR050570">
    <property type="entry name" value="Cell_wall_metabolism_enzyme"/>
</dbReference>
<gene>
    <name evidence="3" type="ORF">MA47_00425</name>
</gene>
<dbReference type="RefSeq" id="WP_035112796.1">
    <property type="nucleotide sequence ID" value="NZ_CP047046.1"/>
</dbReference>
<dbReference type="AlphaFoldDB" id="A0A0A2DN90"/>
<dbReference type="PANTHER" id="PTHR21666">
    <property type="entry name" value="PEPTIDASE-RELATED"/>
    <property type="match status" value="1"/>
</dbReference>
<proteinExistence type="predicted"/>
<dbReference type="SUPFAM" id="SSF51261">
    <property type="entry name" value="Duplicated hybrid motif"/>
    <property type="match status" value="1"/>
</dbReference>
<feature type="domain" description="M23ase beta-sheet core" evidence="2">
    <location>
        <begin position="67"/>
        <end position="140"/>
    </location>
</feature>
<protein>
    <recommendedName>
        <fullName evidence="2">M23ase beta-sheet core domain-containing protein</fullName>
    </recommendedName>
</protein>
<dbReference type="EMBL" id="JRVJ01000001">
    <property type="protein sequence ID" value="KGM19374.1"/>
    <property type="molecule type" value="Genomic_DNA"/>
</dbReference>
<accession>A0A0A2DN90</accession>
<dbReference type="Proteomes" id="UP000030145">
    <property type="component" value="Unassembled WGS sequence"/>
</dbReference>
<organism evidence="3 4">
    <name type="scientific">Corynebacterium auriscanis</name>
    <dbReference type="NCBI Taxonomy" id="99807"/>
    <lineage>
        <taxon>Bacteria</taxon>
        <taxon>Bacillati</taxon>
        <taxon>Actinomycetota</taxon>
        <taxon>Actinomycetes</taxon>
        <taxon>Mycobacteriales</taxon>
        <taxon>Corynebacteriaceae</taxon>
        <taxon>Corynebacterium</taxon>
    </lineage>
</organism>
<evidence type="ECO:0000256" key="1">
    <source>
        <dbReference type="SAM" id="SignalP"/>
    </source>
</evidence>
<dbReference type="InterPro" id="IPR011055">
    <property type="entry name" value="Dup_hybrid_motif"/>
</dbReference>
<dbReference type="Pfam" id="PF01551">
    <property type="entry name" value="Peptidase_M23"/>
    <property type="match status" value="1"/>
</dbReference>
<name>A0A0A2DN90_9CORY</name>
<dbReference type="GO" id="GO:0004222">
    <property type="term" value="F:metalloendopeptidase activity"/>
    <property type="evidence" value="ECO:0007669"/>
    <property type="project" value="TreeGrafter"/>
</dbReference>
<dbReference type="InterPro" id="IPR016047">
    <property type="entry name" value="M23ase_b-sheet_dom"/>
</dbReference>
<evidence type="ECO:0000313" key="3">
    <source>
        <dbReference type="EMBL" id="KGM19374.1"/>
    </source>
</evidence>
<dbReference type="PANTHER" id="PTHR21666:SF270">
    <property type="entry name" value="MUREIN HYDROLASE ACTIVATOR ENVC"/>
    <property type="match status" value="1"/>
</dbReference>
<keyword evidence="4" id="KW-1185">Reference proteome</keyword>